<name>A0A7J7N1V0_9MAGN</name>
<reference evidence="2 3" key="1">
    <citation type="journal article" date="2020" name="IScience">
        <title>Genome Sequencing of the Endangered Kingdonia uniflora (Circaeasteraceae, Ranunculales) Reveals Potential Mechanisms of Evolutionary Specialization.</title>
        <authorList>
            <person name="Sun Y."/>
            <person name="Deng T."/>
            <person name="Zhang A."/>
            <person name="Moore M.J."/>
            <person name="Landis J.B."/>
            <person name="Lin N."/>
            <person name="Zhang H."/>
            <person name="Zhang X."/>
            <person name="Huang J."/>
            <person name="Zhang X."/>
            <person name="Sun H."/>
            <person name="Wang H."/>
        </authorList>
    </citation>
    <scope>NUCLEOTIDE SEQUENCE [LARGE SCALE GENOMIC DNA]</scope>
    <source>
        <strain evidence="2">TB1705</strain>
        <tissue evidence="2">Leaf</tissue>
    </source>
</reference>
<accession>A0A7J7N1V0</accession>
<sequence length="489" mass="52935">MVKQTKAQKPENIGTGKVTPVQVAFIVDRYLSDNNFTRTRSIFRTEASSLISKTQIQEAPKSLLSLGAILDEYISLKEQKVMLDQEKLRVDTLLKGMQDVMTTYNSTANCSPALVSGISAKSKSPVSQSDLVLGSPAGCPFSRTSVRSSVPWLTNSMTEPTNFSTPATNLASQNKRKSSTLVSDARQPEKKPYKKLKKISPVEGSKITLQAHSSAIAQGTCQKLSSVSSIQGSSVAKCLFKQTALSIVTTSPGPKTPPQELTSETDKSVSPLENSSVITSNNSIPPEITPTITNSHGVSSETVIVSPSKHFAYYSVERNHYRCSPAKSNLSRQGMRDHVKGRLDFGTSDVPIDLETPAPAIAEIVTDGPSGEADFFDMDIPNLDIFGADFSLSEFLVDIDLECQPSTNPANELVSGSPYQLGDTCFEGCRTLSEFSSSFTGVLCEQDMNMQGPDTMSYVNSITKRVRILSPAKNRANSSLDQENLISNK</sequence>
<proteinExistence type="predicted"/>
<protein>
    <recommendedName>
        <fullName evidence="4">LisH domain-containing protein</fullName>
    </recommendedName>
</protein>
<evidence type="ECO:0008006" key="4">
    <source>
        <dbReference type="Google" id="ProtNLM"/>
    </source>
</evidence>
<evidence type="ECO:0000313" key="3">
    <source>
        <dbReference type="Proteomes" id="UP000541444"/>
    </source>
</evidence>
<feature type="region of interest" description="Disordered" evidence="1">
    <location>
        <begin position="248"/>
        <end position="293"/>
    </location>
</feature>
<feature type="compositionally biased region" description="Polar residues" evidence="1">
    <location>
        <begin position="271"/>
        <end position="293"/>
    </location>
</feature>
<dbReference type="PANTHER" id="PTHR35117:SF1">
    <property type="entry name" value="MYOSIN-M HEAVY PROTEIN"/>
    <property type="match status" value="1"/>
</dbReference>
<evidence type="ECO:0000313" key="2">
    <source>
        <dbReference type="EMBL" id="KAF6160992.1"/>
    </source>
</evidence>
<keyword evidence="3" id="KW-1185">Reference proteome</keyword>
<evidence type="ECO:0000256" key="1">
    <source>
        <dbReference type="SAM" id="MobiDB-lite"/>
    </source>
</evidence>
<comment type="caution">
    <text evidence="2">The sequence shown here is derived from an EMBL/GenBank/DDBJ whole genome shotgun (WGS) entry which is preliminary data.</text>
</comment>
<dbReference type="AlphaFoldDB" id="A0A7J7N1V0"/>
<dbReference type="PANTHER" id="PTHR35117">
    <property type="entry name" value="MYOSIN-M HEAVY PROTEIN"/>
    <property type="match status" value="1"/>
</dbReference>
<feature type="region of interest" description="Disordered" evidence="1">
    <location>
        <begin position="157"/>
        <end position="194"/>
    </location>
</feature>
<gene>
    <name evidence="2" type="ORF">GIB67_007633</name>
</gene>
<dbReference type="OrthoDB" id="1939654at2759"/>
<feature type="compositionally biased region" description="Polar residues" evidence="1">
    <location>
        <begin position="157"/>
        <end position="173"/>
    </location>
</feature>
<dbReference type="EMBL" id="JACGCM010001144">
    <property type="protein sequence ID" value="KAF6160992.1"/>
    <property type="molecule type" value="Genomic_DNA"/>
</dbReference>
<dbReference type="Proteomes" id="UP000541444">
    <property type="component" value="Unassembled WGS sequence"/>
</dbReference>
<organism evidence="2 3">
    <name type="scientific">Kingdonia uniflora</name>
    <dbReference type="NCBI Taxonomy" id="39325"/>
    <lineage>
        <taxon>Eukaryota</taxon>
        <taxon>Viridiplantae</taxon>
        <taxon>Streptophyta</taxon>
        <taxon>Embryophyta</taxon>
        <taxon>Tracheophyta</taxon>
        <taxon>Spermatophyta</taxon>
        <taxon>Magnoliopsida</taxon>
        <taxon>Ranunculales</taxon>
        <taxon>Circaeasteraceae</taxon>
        <taxon>Kingdonia</taxon>
    </lineage>
</organism>